<evidence type="ECO:0000256" key="4">
    <source>
        <dbReference type="ARBA" id="ARBA00022737"/>
    </source>
</evidence>
<sequence length="488" mass="51348">MKRTSFVALQLAYVIHVHGFLEIKTQMHACMQPKDAGPCRASVPRWYFNAYEQVCKEFIYGGCQGNNNRFETKAACDAACSHMKTKEHPCMQPPKTGPCRAHMLSWFFDKRDRVCKVFVYGGCRGNSNRFATEMECQASCLSQSSQRAICSLDPKLERCYARAQLWYFDPNEDTCHRCPRGFCGGSANKFPTCEKCMKRCSRADAIKTCSLAYRKIHYGTQGITWPGKTEPRVRGPGVIAPGHLAVPMPSITAPGGTAATQGGTVAPTLTISAPTPTEPGDGVTGLTGPMVPTIGLGGSVSNNNGQGRPWTAGPSSPGYNVIGPGSSGSGHHENVKVVPLPPRSTFPSTTAPGLAGSFSGAPNLTSLTEPLPAGAVRAGQPETGVAGAVPAPTATRGPGPRVRTPLTTVPTGMGSGEPYHGIGPSHSAPITNLPSTVASGYGRPGSHLTGTIVSATAQAGSSARETLQRGSDLKSPPFTLPAHFLLKV</sequence>
<dbReference type="GO" id="GO:0005615">
    <property type="term" value="C:extracellular space"/>
    <property type="evidence" value="ECO:0007669"/>
    <property type="project" value="TreeGrafter"/>
</dbReference>
<keyword evidence="6" id="KW-1015">Disulfide bond</keyword>
<dbReference type="InterPro" id="IPR002223">
    <property type="entry name" value="Kunitz_BPTI"/>
</dbReference>
<evidence type="ECO:0000256" key="3">
    <source>
        <dbReference type="ARBA" id="ARBA00022690"/>
    </source>
</evidence>
<evidence type="ECO:0000313" key="12">
    <source>
        <dbReference type="EMBL" id="JAP80609.1"/>
    </source>
</evidence>
<comment type="subunit">
    <text evidence="9">Interacts with host thrombin and trypsin.</text>
</comment>
<dbReference type="PRINTS" id="PR00759">
    <property type="entry name" value="BASICPTASE"/>
</dbReference>
<dbReference type="InterPro" id="IPR036880">
    <property type="entry name" value="Kunitz_BPTI_sf"/>
</dbReference>
<comment type="subcellular location">
    <subcellularLocation>
        <location evidence="1">Secreted</location>
    </subcellularLocation>
</comment>
<protein>
    <submittedName>
        <fullName evidence="12">Pancreatic trypsin inhibitor</fullName>
    </submittedName>
</protein>
<evidence type="ECO:0000256" key="9">
    <source>
        <dbReference type="ARBA" id="ARBA00063785"/>
    </source>
</evidence>
<feature type="signal peptide" evidence="10">
    <location>
        <begin position="1"/>
        <end position="19"/>
    </location>
</feature>
<reference evidence="12" key="1">
    <citation type="journal article" date="2016" name="Ticks Tick Borne Dis.">
        <title>De novo assembly and annotation of the salivary gland transcriptome of Rhipicephalus appendiculatus male and female ticks during blood feeding.</title>
        <authorList>
            <person name="de Castro M.H."/>
            <person name="de Klerk D."/>
            <person name="Pienaar R."/>
            <person name="Latif A.A."/>
            <person name="Rees D.J."/>
            <person name="Mans B.J."/>
        </authorList>
    </citation>
    <scope>NUCLEOTIDE SEQUENCE</scope>
    <source>
        <tissue evidence="12">Salivary glands</tissue>
    </source>
</reference>
<dbReference type="InterPro" id="IPR050098">
    <property type="entry name" value="TFPI/VKTCI-like"/>
</dbReference>
<dbReference type="SMART" id="SM00131">
    <property type="entry name" value="KU"/>
    <property type="match status" value="3"/>
</dbReference>
<dbReference type="Pfam" id="PF00014">
    <property type="entry name" value="Kunitz_BPTI"/>
    <property type="match status" value="3"/>
</dbReference>
<dbReference type="FunFam" id="4.10.410.10:FF:000020">
    <property type="entry name" value="Collagen, type VI, alpha 3"/>
    <property type="match status" value="1"/>
</dbReference>
<organism evidence="12">
    <name type="scientific">Rhipicephalus appendiculatus</name>
    <name type="common">Brown ear tick</name>
    <dbReference type="NCBI Taxonomy" id="34631"/>
    <lineage>
        <taxon>Eukaryota</taxon>
        <taxon>Metazoa</taxon>
        <taxon>Ecdysozoa</taxon>
        <taxon>Arthropoda</taxon>
        <taxon>Chelicerata</taxon>
        <taxon>Arachnida</taxon>
        <taxon>Acari</taxon>
        <taxon>Parasitiformes</taxon>
        <taxon>Ixodida</taxon>
        <taxon>Ixodoidea</taxon>
        <taxon>Ixodidae</taxon>
        <taxon>Rhipicephalinae</taxon>
        <taxon>Rhipicephalus</taxon>
        <taxon>Rhipicephalus</taxon>
    </lineage>
</organism>
<comment type="function">
    <text evidence="8">Midgut thrombin inhibitor that plays a major role in keeping the midgut microenvironment at low hemostatic and inflammatory tonus. Also inhibits FXIa (F11), kallikrein (KLK1), neutrophil elastase (ELANE) and cathepsin G (CTSG), which play a role in the contact pathway of the coagulation cascade. Also abrogates platelet aggregation by cathepsin G and plasmin, and attenuates tissue factor (F3) pathway inhibitor cleavage by elastase. In vivo, inhibits thrombosis and promotes bleeding in mice.</text>
</comment>
<evidence type="ECO:0000256" key="5">
    <source>
        <dbReference type="ARBA" id="ARBA00022900"/>
    </source>
</evidence>
<feature type="chain" id="PRO_5007285579" evidence="10">
    <location>
        <begin position="20"/>
        <end position="488"/>
    </location>
</feature>
<feature type="domain" description="BPTI/Kunitz inhibitor" evidence="11">
    <location>
        <begin position="90"/>
        <end position="140"/>
    </location>
</feature>
<keyword evidence="10" id="KW-0732">Signal</keyword>
<dbReference type="PANTHER" id="PTHR10083">
    <property type="entry name" value="KUNITZ-TYPE PROTEASE INHIBITOR-RELATED"/>
    <property type="match status" value="1"/>
</dbReference>
<keyword evidence="5" id="KW-0722">Serine protease inhibitor</keyword>
<dbReference type="GO" id="GO:0004867">
    <property type="term" value="F:serine-type endopeptidase inhibitor activity"/>
    <property type="evidence" value="ECO:0007669"/>
    <property type="project" value="UniProtKB-KW"/>
</dbReference>
<dbReference type="PROSITE" id="PS50279">
    <property type="entry name" value="BPTI_KUNITZ_2"/>
    <property type="match status" value="3"/>
</dbReference>
<dbReference type="CDD" id="cd00109">
    <property type="entry name" value="Kunitz-type"/>
    <property type="match status" value="2"/>
</dbReference>
<dbReference type="InterPro" id="IPR020901">
    <property type="entry name" value="Prtase_inh_Kunz-CS"/>
</dbReference>
<evidence type="ECO:0000256" key="2">
    <source>
        <dbReference type="ARBA" id="ARBA00022525"/>
    </source>
</evidence>
<dbReference type="Gene3D" id="4.10.410.10">
    <property type="entry name" value="Pancreatic trypsin inhibitor Kunitz domain"/>
    <property type="match status" value="3"/>
</dbReference>
<dbReference type="SUPFAM" id="SSF57362">
    <property type="entry name" value="BPTI-like"/>
    <property type="match status" value="3"/>
</dbReference>
<feature type="domain" description="BPTI/Kunitz inhibitor" evidence="11">
    <location>
        <begin position="30"/>
        <end position="80"/>
    </location>
</feature>
<evidence type="ECO:0000256" key="7">
    <source>
        <dbReference type="ARBA" id="ARBA00023283"/>
    </source>
</evidence>
<keyword evidence="2" id="KW-0964">Secreted</keyword>
<accession>A0A131YMX9</accession>
<name>A0A131YMX9_RHIAP</name>
<feature type="domain" description="BPTI/Kunitz inhibitor" evidence="11">
    <location>
        <begin position="150"/>
        <end position="200"/>
    </location>
</feature>
<evidence type="ECO:0000256" key="6">
    <source>
        <dbReference type="ARBA" id="ARBA00023157"/>
    </source>
</evidence>
<dbReference type="EMBL" id="GEDV01007948">
    <property type="protein sequence ID" value="JAP80609.1"/>
    <property type="molecule type" value="Transcribed_RNA"/>
</dbReference>
<keyword evidence="3" id="KW-0646">Protease inhibitor</keyword>
<evidence type="ECO:0000256" key="10">
    <source>
        <dbReference type="SAM" id="SignalP"/>
    </source>
</evidence>
<keyword evidence="4" id="KW-0677">Repeat</keyword>
<dbReference type="FunFam" id="4.10.410.10:FF:000021">
    <property type="entry name" value="Serine protease inhibitor, putative"/>
    <property type="match status" value="1"/>
</dbReference>
<keyword evidence="7" id="KW-0873">Pyrrolidone carboxylic acid</keyword>
<dbReference type="AlphaFoldDB" id="A0A131YMX9"/>
<evidence type="ECO:0000256" key="8">
    <source>
        <dbReference type="ARBA" id="ARBA00054786"/>
    </source>
</evidence>
<proteinExistence type="predicted"/>
<dbReference type="PROSITE" id="PS00280">
    <property type="entry name" value="BPTI_KUNITZ_1"/>
    <property type="match status" value="2"/>
</dbReference>
<dbReference type="PANTHER" id="PTHR10083:SF381">
    <property type="entry name" value="BPTI_KUNITZ INHIBITOR DOMAIN-CONTAINING PROTEIN"/>
    <property type="match status" value="1"/>
</dbReference>
<evidence type="ECO:0000256" key="1">
    <source>
        <dbReference type="ARBA" id="ARBA00004613"/>
    </source>
</evidence>
<evidence type="ECO:0000259" key="11">
    <source>
        <dbReference type="PROSITE" id="PS50279"/>
    </source>
</evidence>